<dbReference type="EMBL" id="LNIX01000019">
    <property type="protein sequence ID" value="OXA44343.1"/>
    <property type="molecule type" value="Genomic_DNA"/>
</dbReference>
<dbReference type="OrthoDB" id="427280at2759"/>
<evidence type="ECO:0000259" key="2">
    <source>
        <dbReference type="PROSITE" id="PS51352"/>
    </source>
</evidence>
<dbReference type="GO" id="GO:0003756">
    <property type="term" value="F:protein disulfide isomerase activity"/>
    <property type="evidence" value="ECO:0007669"/>
    <property type="project" value="TreeGrafter"/>
</dbReference>
<dbReference type="InterPro" id="IPR036249">
    <property type="entry name" value="Thioredoxin-like_sf"/>
</dbReference>
<dbReference type="CDD" id="cd02961">
    <property type="entry name" value="PDI_a_family"/>
    <property type="match status" value="1"/>
</dbReference>
<gene>
    <name evidence="3" type="ORF">Fcan01_20384</name>
</gene>
<protein>
    <submittedName>
        <fullName evidence="3">Protein disulfide-isomerase A3</fullName>
    </submittedName>
</protein>
<keyword evidence="3" id="KW-0413">Isomerase</keyword>
<dbReference type="Gene3D" id="3.40.30.10">
    <property type="entry name" value="Glutaredoxin"/>
    <property type="match status" value="1"/>
</dbReference>
<feature type="chain" id="PRO_5012511069" evidence="1">
    <location>
        <begin position="17"/>
        <end position="148"/>
    </location>
</feature>
<dbReference type="Pfam" id="PF00085">
    <property type="entry name" value="Thioredoxin"/>
    <property type="match status" value="1"/>
</dbReference>
<dbReference type="PROSITE" id="PS51352">
    <property type="entry name" value="THIOREDOXIN_2"/>
    <property type="match status" value="1"/>
</dbReference>
<dbReference type="InterPro" id="IPR013766">
    <property type="entry name" value="Thioredoxin_domain"/>
</dbReference>
<dbReference type="Proteomes" id="UP000198287">
    <property type="component" value="Unassembled WGS sequence"/>
</dbReference>
<evidence type="ECO:0000313" key="4">
    <source>
        <dbReference type="Proteomes" id="UP000198287"/>
    </source>
</evidence>
<proteinExistence type="predicted"/>
<dbReference type="STRING" id="158441.A0A226DGI6"/>
<dbReference type="GO" id="GO:0006457">
    <property type="term" value="P:protein folding"/>
    <property type="evidence" value="ECO:0007669"/>
    <property type="project" value="TreeGrafter"/>
</dbReference>
<organism evidence="3 4">
    <name type="scientific">Folsomia candida</name>
    <name type="common">Springtail</name>
    <dbReference type="NCBI Taxonomy" id="158441"/>
    <lineage>
        <taxon>Eukaryota</taxon>
        <taxon>Metazoa</taxon>
        <taxon>Ecdysozoa</taxon>
        <taxon>Arthropoda</taxon>
        <taxon>Hexapoda</taxon>
        <taxon>Collembola</taxon>
        <taxon>Entomobryomorpha</taxon>
        <taxon>Isotomoidea</taxon>
        <taxon>Isotomidae</taxon>
        <taxon>Proisotominae</taxon>
        <taxon>Folsomia</taxon>
    </lineage>
</organism>
<dbReference type="OMA" id="CHESEVR"/>
<evidence type="ECO:0000256" key="1">
    <source>
        <dbReference type="SAM" id="SignalP"/>
    </source>
</evidence>
<dbReference type="SUPFAM" id="SSF52833">
    <property type="entry name" value="Thioredoxin-like"/>
    <property type="match status" value="1"/>
</dbReference>
<keyword evidence="4" id="KW-1185">Reference proteome</keyword>
<sequence length="148" mass="16454">MLLFLVLSTFFALSASQKCLLSDPGETGGLSDADFWAGVDGKELIEELTDDTHDKFVSENDKVFILYYMPKCPHCKKVAKPFGGAAKKMNDSVKFGGVDCVTQEKACAVENHPVEGCPTFYLFKGGEWNDEYTGKRTTDGFVRYLKKK</sequence>
<reference evidence="3 4" key="1">
    <citation type="submission" date="2015-12" db="EMBL/GenBank/DDBJ databases">
        <title>The genome of Folsomia candida.</title>
        <authorList>
            <person name="Faddeeva A."/>
            <person name="Derks M.F."/>
            <person name="Anvar Y."/>
            <person name="Smit S."/>
            <person name="Van Straalen N."/>
            <person name="Roelofs D."/>
        </authorList>
    </citation>
    <scope>NUCLEOTIDE SEQUENCE [LARGE SCALE GENOMIC DNA]</scope>
    <source>
        <strain evidence="3 4">VU population</strain>
        <tissue evidence="3">Whole body</tissue>
    </source>
</reference>
<dbReference type="GO" id="GO:0005783">
    <property type="term" value="C:endoplasmic reticulum"/>
    <property type="evidence" value="ECO:0007669"/>
    <property type="project" value="TreeGrafter"/>
</dbReference>
<feature type="domain" description="Thioredoxin" evidence="2">
    <location>
        <begin position="24"/>
        <end position="148"/>
    </location>
</feature>
<accession>A0A226DGI6</accession>
<feature type="signal peptide" evidence="1">
    <location>
        <begin position="1"/>
        <end position="16"/>
    </location>
</feature>
<comment type="caution">
    <text evidence="3">The sequence shown here is derived from an EMBL/GenBank/DDBJ whole genome shotgun (WGS) entry which is preliminary data.</text>
</comment>
<name>A0A226DGI6_FOLCA</name>
<dbReference type="PANTHER" id="PTHR45672">
    <property type="entry name" value="PROTEIN DISULFIDE-ISOMERASE C17H9.14C-RELATED"/>
    <property type="match status" value="1"/>
</dbReference>
<evidence type="ECO:0000313" key="3">
    <source>
        <dbReference type="EMBL" id="OXA44343.1"/>
    </source>
</evidence>
<dbReference type="AlphaFoldDB" id="A0A226DGI6"/>
<keyword evidence="1" id="KW-0732">Signal</keyword>
<dbReference type="InterPro" id="IPR051063">
    <property type="entry name" value="PDI"/>
</dbReference>